<evidence type="ECO:0000256" key="2">
    <source>
        <dbReference type="ARBA" id="ARBA00022801"/>
    </source>
</evidence>
<evidence type="ECO:0000313" key="13">
    <source>
        <dbReference type="Proteomes" id="UP001206595"/>
    </source>
</evidence>
<dbReference type="InterPro" id="IPR011583">
    <property type="entry name" value="Chitinase_II/V-like_cat"/>
</dbReference>
<dbReference type="GO" id="GO:0008061">
    <property type="term" value="F:chitin binding"/>
    <property type="evidence" value="ECO:0007669"/>
    <property type="project" value="InterPro"/>
</dbReference>
<comment type="similarity">
    <text evidence="8">Belongs to the glycosyl hydrolase 18 family.</text>
</comment>
<evidence type="ECO:0000256" key="9">
    <source>
        <dbReference type="SAM" id="MobiDB-lite"/>
    </source>
</evidence>
<feature type="chain" id="PRO_5041996596" description="GH18 domain-containing protein" evidence="10">
    <location>
        <begin position="20"/>
        <end position="405"/>
    </location>
</feature>
<dbReference type="Pfam" id="PF00704">
    <property type="entry name" value="Glyco_hydro_18"/>
    <property type="match status" value="1"/>
</dbReference>
<evidence type="ECO:0000256" key="8">
    <source>
        <dbReference type="RuleBase" id="RU004453"/>
    </source>
</evidence>
<keyword evidence="10" id="KW-0732">Signal</keyword>
<reference evidence="12" key="1">
    <citation type="submission" date="2021-06" db="EMBL/GenBank/DDBJ databases">
        <authorList>
            <consortium name="DOE Joint Genome Institute"/>
            <person name="Mondo S.J."/>
            <person name="Amses K.R."/>
            <person name="Simmons D.R."/>
            <person name="Longcore J.E."/>
            <person name="Seto K."/>
            <person name="Alves G.H."/>
            <person name="Bonds A.E."/>
            <person name="Quandt C.A."/>
            <person name="Davis W.J."/>
            <person name="Chang Y."/>
            <person name="Letcher P.M."/>
            <person name="Powell M.J."/>
            <person name="Kuo A."/>
            <person name="Labutti K."/>
            <person name="Pangilinan J."/>
            <person name="Andreopoulos W."/>
            <person name="Tritt A."/>
            <person name="Riley R."/>
            <person name="Hundley H."/>
            <person name="Johnson J."/>
            <person name="Lipzen A."/>
            <person name="Barry K."/>
            <person name="Berbee M.L."/>
            <person name="Buchler N.E."/>
            <person name="Grigoriev I.V."/>
            <person name="Spatafora J.W."/>
            <person name="Stajich J.E."/>
            <person name="James T.Y."/>
        </authorList>
    </citation>
    <scope>NUCLEOTIDE SEQUENCE</scope>
    <source>
        <strain evidence="12">AG</strain>
    </source>
</reference>
<evidence type="ECO:0000259" key="11">
    <source>
        <dbReference type="PROSITE" id="PS51910"/>
    </source>
</evidence>
<dbReference type="SUPFAM" id="SSF51445">
    <property type="entry name" value="(Trans)glycosidases"/>
    <property type="match status" value="1"/>
</dbReference>
<dbReference type="GO" id="GO:0000272">
    <property type="term" value="P:polysaccharide catabolic process"/>
    <property type="evidence" value="ECO:0007669"/>
    <property type="project" value="UniProtKB-KW"/>
</dbReference>
<dbReference type="GO" id="GO:0005576">
    <property type="term" value="C:extracellular region"/>
    <property type="evidence" value="ECO:0007669"/>
    <property type="project" value="TreeGrafter"/>
</dbReference>
<feature type="domain" description="GH18" evidence="11">
    <location>
        <begin position="26"/>
        <end position="382"/>
    </location>
</feature>
<organism evidence="12 13">
    <name type="scientific">Umbelopsis ramanniana AG</name>
    <dbReference type="NCBI Taxonomy" id="1314678"/>
    <lineage>
        <taxon>Eukaryota</taxon>
        <taxon>Fungi</taxon>
        <taxon>Fungi incertae sedis</taxon>
        <taxon>Mucoromycota</taxon>
        <taxon>Mucoromycotina</taxon>
        <taxon>Umbelopsidomycetes</taxon>
        <taxon>Umbelopsidales</taxon>
        <taxon>Umbelopsidaceae</taxon>
        <taxon>Umbelopsis</taxon>
    </lineage>
</organism>
<dbReference type="PANTHER" id="PTHR11177:SF392">
    <property type="entry name" value="HAP41P"/>
    <property type="match status" value="1"/>
</dbReference>
<dbReference type="InterPro" id="IPR001579">
    <property type="entry name" value="Glyco_hydro_18_chit_AS"/>
</dbReference>
<dbReference type="GO" id="GO:0006032">
    <property type="term" value="P:chitin catabolic process"/>
    <property type="evidence" value="ECO:0007669"/>
    <property type="project" value="UniProtKB-KW"/>
</dbReference>
<dbReference type="Proteomes" id="UP001206595">
    <property type="component" value="Unassembled WGS sequence"/>
</dbReference>
<protein>
    <recommendedName>
        <fullName evidence="11">GH18 domain-containing protein</fullName>
    </recommendedName>
</protein>
<evidence type="ECO:0000256" key="7">
    <source>
        <dbReference type="RuleBase" id="RU000489"/>
    </source>
</evidence>
<evidence type="ECO:0000256" key="6">
    <source>
        <dbReference type="ARBA" id="ARBA00023326"/>
    </source>
</evidence>
<keyword evidence="13" id="KW-1185">Reference proteome</keyword>
<name>A0AAD5EF88_UMBRA</name>
<accession>A0AAD5EF88</accession>
<dbReference type="Gene3D" id="3.20.20.80">
    <property type="entry name" value="Glycosidases"/>
    <property type="match status" value="1"/>
</dbReference>
<reference evidence="12" key="2">
    <citation type="journal article" date="2022" name="Proc. Natl. Acad. Sci. U.S.A.">
        <title>Diploid-dominant life cycles characterize the early evolution of Fungi.</title>
        <authorList>
            <person name="Amses K.R."/>
            <person name="Simmons D.R."/>
            <person name="Longcore J.E."/>
            <person name="Mondo S.J."/>
            <person name="Seto K."/>
            <person name="Jeronimo G.H."/>
            <person name="Bonds A.E."/>
            <person name="Quandt C.A."/>
            <person name="Davis W.J."/>
            <person name="Chang Y."/>
            <person name="Federici B.A."/>
            <person name="Kuo A."/>
            <person name="LaButti K."/>
            <person name="Pangilinan J."/>
            <person name="Andreopoulos W."/>
            <person name="Tritt A."/>
            <person name="Riley R."/>
            <person name="Hundley H."/>
            <person name="Johnson J."/>
            <person name="Lipzen A."/>
            <person name="Barry K."/>
            <person name="Lang B.F."/>
            <person name="Cuomo C.A."/>
            <person name="Buchler N.E."/>
            <person name="Grigoriev I.V."/>
            <person name="Spatafora J.W."/>
            <person name="Stajich J.E."/>
            <person name="James T.Y."/>
        </authorList>
    </citation>
    <scope>NUCLEOTIDE SEQUENCE</scope>
    <source>
        <strain evidence="12">AG</strain>
    </source>
</reference>
<dbReference type="InterPro" id="IPR001223">
    <property type="entry name" value="Glyco_hydro18_cat"/>
</dbReference>
<evidence type="ECO:0000256" key="10">
    <source>
        <dbReference type="SAM" id="SignalP"/>
    </source>
</evidence>
<feature type="region of interest" description="Disordered" evidence="9">
    <location>
        <begin position="380"/>
        <end position="405"/>
    </location>
</feature>
<gene>
    <name evidence="12" type="ORF">K450DRAFT_278400</name>
</gene>
<evidence type="ECO:0000256" key="4">
    <source>
        <dbReference type="ARBA" id="ARBA00023277"/>
    </source>
</evidence>
<dbReference type="InterPro" id="IPR017853">
    <property type="entry name" value="GH"/>
</dbReference>
<feature type="signal peptide" evidence="10">
    <location>
        <begin position="1"/>
        <end position="19"/>
    </location>
</feature>
<evidence type="ECO:0000256" key="3">
    <source>
        <dbReference type="ARBA" id="ARBA00023024"/>
    </source>
</evidence>
<keyword evidence="3" id="KW-0146">Chitin degradation</keyword>
<sequence>MKLLTLSALAGVLISQAAARAVGSDGKLVVGYWMSDDMSTLDFSKVTHINYAFSTIQNGVPSSPATLKKLVPAAHAADTKVLLSIGGWGGGNGFTPSFNNSAGRAKFVAATKKLIDDTGIDGVDIDWEYPGEPGACGQPYALSDTKNFLTVLKQLRAAIGEEKLITAATATHPFFDESGKPSKDISAFAKVFDWINLMSYDLNGIWGLTTGPNAPMIKGLGGVKASVVQGVTDWHKAGMPIDQIVVGTPFYGHNMTSIKSMAKNAGTHEYDPVQGGNTGHNCNGGGFSTETGWQDIIPYLYKNRTTAIPPWVRKFDTITRTPWLTNSETNEFISYDDPISLAEKVDYVVCMDLLGVMTWELSLDNGELLPVLNQISEKAAKHGKSKHGKHGHDSSKCIPTGPVTH</sequence>
<feature type="compositionally biased region" description="Basic residues" evidence="9">
    <location>
        <begin position="381"/>
        <end position="390"/>
    </location>
</feature>
<dbReference type="InterPro" id="IPR050314">
    <property type="entry name" value="Glycosyl_Hydrlase_18"/>
</dbReference>
<evidence type="ECO:0000256" key="1">
    <source>
        <dbReference type="ARBA" id="ARBA00000822"/>
    </source>
</evidence>
<dbReference type="GeneID" id="75918634"/>
<dbReference type="PROSITE" id="PS51910">
    <property type="entry name" value="GH18_2"/>
    <property type="match status" value="1"/>
</dbReference>
<dbReference type="AlphaFoldDB" id="A0AAD5EF88"/>
<evidence type="ECO:0000313" key="12">
    <source>
        <dbReference type="EMBL" id="KAI8582352.1"/>
    </source>
</evidence>
<dbReference type="PANTHER" id="PTHR11177">
    <property type="entry name" value="CHITINASE"/>
    <property type="match status" value="1"/>
</dbReference>
<dbReference type="InterPro" id="IPR029070">
    <property type="entry name" value="Chitinase_insertion_sf"/>
</dbReference>
<keyword evidence="5 7" id="KW-0326">Glycosidase</keyword>
<dbReference type="GO" id="GO:0008843">
    <property type="term" value="F:endochitinase activity"/>
    <property type="evidence" value="ECO:0007669"/>
    <property type="project" value="UniProtKB-EC"/>
</dbReference>
<dbReference type="Gene3D" id="3.10.50.10">
    <property type="match status" value="1"/>
</dbReference>
<proteinExistence type="inferred from homology"/>
<evidence type="ECO:0000256" key="5">
    <source>
        <dbReference type="ARBA" id="ARBA00023295"/>
    </source>
</evidence>
<keyword evidence="2 7" id="KW-0378">Hydrolase</keyword>
<dbReference type="SMART" id="SM00636">
    <property type="entry name" value="Glyco_18"/>
    <property type="match status" value="1"/>
</dbReference>
<dbReference type="EMBL" id="MU620901">
    <property type="protein sequence ID" value="KAI8582352.1"/>
    <property type="molecule type" value="Genomic_DNA"/>
</dbReference>
<keyword evidence="6" id="KW-0624">Polysaccharide degradation</keyword>
<comment type="catalytic activity">
    <reaction evidence="1">
        <text>Random endo-hydrolysis of N-acetyl-beta-D-glucosaminide (1-&gt;4)-beta-linkages in chitin and chitodextrins.</text>
        <dbReference type="EC" id="3.2.1.14"/>
    </reaction>
</comment>
<dbReference type="PROSITE" id="PS01095">
    <property type="entry name" value="GH18_1"/>
    <property type="match status" value="1"/>
</dbReference>
<comment type="caution">
    <text evidence="12">The sequence shown here is derived from an EMBL/GenBank/DDBJ whole genome shotgun (WGS) entry which is preliminary data.</text>
</comment>
<dbReference type="RefSeq" id="XP_051447356.1">
    <property type="nucleotide sequence ID" value="XM_051593292.1"/>
</dbReference>
<keyword evidence="4" id="KW-0119">Carbohydrate metabolism</keyword>